<dbReference type="PANTHER" id="PTHR34351">
    <property type="entry name" value="SLR1927 PROTEIN-RELATED"/>
    <property type="match status" value="1"/>
</dbReference>
<feature type="domain" description="DUF58" evidence="3">
    <location>
        <begin position="214"/>
        <end position="324"/>
    </location>
</feature>
<name>A0ABW1JA53_9ACTN</name>
<feature type="transmembrane region" description="Helical" evidence="2">
    <location>
        <begin position="48"/>
        <end position="66"/>
    </location>
</feature>
<keyword evidence="2" id="KW-1133">Transmembrane helix</keyword>
<gene>
    <name evidence="4" type="ORF">ACFQDO_00530</name>
</gene>
<evidence type="ECO:0000313" key="4">
    <source>
        <dbReference type="EMBL" id="MFC6005603.1"/>
    </source>
</evidence>
<evidence type="ECO:0000313" key="5">
    <source>
        <dbReference type="Proteomes" id="UP001596189"/>
    </source>
</evidence>
<dbReference type="Pfam" id="PF01882">
    <property type="entry name" value="DUF58"/>
    <property type="match status" value="1"/>
</dbReference>
<evidence type="ECO:0000259" key="3">
    <source>
        <dbReference type="Pfam" id="PF01882"/>
    </source>
</evidence>
<proteinExistence type="predicted"/>
<keyword evidence="2" id="KW-0472">Membrane</keyword>
<evidence type="ECO:0000256" key="2">
    <source>
        <dbReference type="SAM" id="Phobius"/>
    </source>
</evidence>
<accession>A0ABW1JA53</accession>
<organism evidence="4 5">
    <name type="scientific">Angustibacter luteus</name>
    <dbReference type="NCBI Taxonomy" id="658456"/>
    <lineage>
        <taxon>Bacteria</taxon>
        <taxon>Bacillati</taxon>
        <taxon>Actinomycetota</taxon>
        <taxon>Actinomycetes</taxon>
        <taxon>Kineosporiales</taxon>
        <taxon>Kineosporiaceae</taxon>
    </lineage>
</organism>
<comment type="caution">
    <text evidence="4">The sequence shown here is derived from an EMBL/GenBank/DDBJ whole genome shotgun (WGS) entry which is preliminary data.</text>
</comment>
<dbReference type="EMBL" id="JBHSRD010000002">
    <property type="protein sequence ID" value="MFC6005603.1"/>
    <property type="molecule type" value="Genomic_DNA"/>
</dbReference>
<dbReference type="Proteomes" id="UP001596189">
    <property type="component" value="Unassembled WGS sequence"/>
</dbReference>
<protein>
    <submittedName>
        <fullName evidence="4">DUF58 domain-containing protein</fullName>
    </submittedName>
</protein>
<feature type="region of interest" description="Disordered" evidence="1">
    <location>
        <begin position="192"/>
        <end position="216"/>
    </location>
</feature>
<dbReference type="InterPro" id="IPR002881">
    <property type="entry name" value="DUF58"/>
</dbReference>
<evidence type="ECO:0000256" key="1">
    <source>
        <dbReference type="SAM" id="MobiDB-lite"/>
    </source>
</evidence>
<feature type="transmembrane region" description="Helical" evidence="2">
    <location>
        <begin position="21"/>
        <end position="42"/>
    </location>
</feature>
<dbReference type="RefSeq" id="WP_345716489.1">
    <property type="nucleotide sequence ID" value="NZ_BAABFP010000005.1"/>
</dbReference>
<dbReference type="PANTHER" id="PTHR34351:SF1">
    <property type="entry name" value="SLR1927 PROTEIN"/>
    <property type="match status" value="1"/>
</dbReference>
<reference evidence="5" key="1">
    <citation type="journal article" date="2019" name="Int. J. Syst. Evol. Microbiol.">
        <title>The Global Catalogue of Microorganisms (GCM) 10K type strain sequencing project: providing services to taxonomists for standard genome sequencing and annotation.</title>
        <authorList>
            <consortium name="The Broad Institute Genomics Platform"/>
            <consortium name="The Broad Institute Genome Sequencing Center for Infectious Disease"/>
            <person name="Wu L."/>
            <person name="Ma J."/>
        </authorList>
    </citation>
    <scope>NUCLEOTIDE SEQUENCE [LARGE SCALE GENOMIC DNA]</scope>
    <source>
        <strain evidence="5">KACC 14249</strain>
    </source>
</reference>
<keyword evidence="2" id="KW-0812">Transmembrane</keyword>
<sequence length="441" mass="47205">MTLRASRRKLGRTLLGPLSRLTTRGRAVLAAGLTCALCAVVLGQQDLLRVGVLLALVPVLTVVVLGRSRYRLACSRSVSPVRVEVGKASQVVLEVANVSSTRCGMVLAEEQVPYTLGTRPRFVLPGLEPGERRAVSYPVRSDVRGRFLIGPLSLTLTDPFGMGEHRRSFTARDQLIVIPRVVALPPVQLPGDWSGSGDSRPRAVSASGEDDVTTREYHQGDDLRRVHWRSTARRGELMVRREEQPWQSRATLLLDRRRAAHRGDGSASSFEWAVSAIGSVAVHLAARGYAVRMVDGTEGQESANPWAHISSGGESTSSAVLDTLSAVSAGGEIELRRAVHAAARAATGGLVVAALGEIDAQDTSLLASLHQAGTNCIALVADTTSAINDATLRAEVSARTMAQVEQLRAAGWDVVPVRSQEPLDHTWRRIGAGRTVGGARR</sequence>
<keyword evidence="5" id="KW-1185">Reference proteome</keyword>